<dbReference type="KEGG" id="ang:An04g03410"/>
<dbReference type="RefSeq" id="XP_059600487.1">
    <property type="nucleotide sequence ID" value="XM_059747420.1"/>
</dbReference>
<accession>A0AAJ8DYL0</accession>
<reference evidence="2" key="2">
    <citation type="submission" date="2025-08" db="UniProtKB">
        <authorList>
            <consortium name="RefSeq"/>
        </authorList>
    </citation>
    <scope>IDENTIFICATION</scope>
</reference>
<protein>
    <submittedName>
        <fullName evidence="2">Uncharacterized protein</fullName>
    </submittedName>
</protein>
<keyword evidence="1" id="KW-0812">Transmembrane</keyword>
<dbReference type="AlphaFoldDB" id="A0AAJ8DYL0"/>
<feature type="transmembrane region" description="Helical" evidence="1">
    <location>
        <begin position="90"/>
        <end position="110"/>
    </location>
</feature>
<evidence type="ECO:0000313" key="2">
    <source>
        <dbReference type="RefSeq" id="XP_059600487.1"/>
    </source>
</evidence>
<proteinExistence type="predicted"/>
<reference evidence="2" key="1">
    <citation type="submission" date="2025-02" db="EMBL/GenBank/DDBJ databases">
        <authorList>
            <consortium name="NCBI Genome Project"/>
        </authorList>
    </citation>
    <scope>NUCLEOTIDE SEQUENCE</scope>
</reference>
<gene>
    <name evidence="2" type="ORF">An04g03410</name>
</gene>
<dbReference type="GeneID" id="84590850"/>
<sequence>MQSDSTTDQSKSTPKNILILHACNATNAHTTYNILIFHKTYFTTCTYKTLSSQETTHLPPLLPQHLQVTLSQRFKILTCKQSKRNFYPNCISLWFFVSRPIALISLFHLWDAIKQWYEFETGFGF</sequence>
<organism evidence="2">
    <name type="scientific">Aspergillus niger</name>
    <dbReference type="NCBI Taxonomy" id="5061"/>
    <lineage>
        <taxon>Eukaryota</taxon>
        <taxon>Fungi</taxon>
        <taxon>Dikarya</taxon>
        <taxon>Ascomycota</taxon>
        <taxon>Pezizomycotina</taxon>
        <taxon>Eurotiomycetes</taxon>
        <taxon>Eurotiomycetidae</taxon>
        <taxon>Eurotiales</taxon>
        <taxon>Aspergillaceae</taxon>
        <taxon>Aspergillus</taxon>
        <taxon>Aspergillus subgen. Circumdati</taxon>
    </lineage>
</organism>
<evidence type="ECO:0000256" key="1">
    <source>
        <dbReference type="SAM" id="Phobius"/>
    </source>
</evidence>
<keyword evidence="1" id="KW-1133">Transmembrane helix</keyword>
<dbReference type="VEuPathDB" id="FungiDB:An04g03410"/>
<name>A0AAJ8DYL0_ASPNG</name>
<keyword evidence="1" id="KW-0472">Membrane</keyword>